<dbReference type="InterPro" id="IPR053144">
    <property type="entry name" value="Acetyltransferase_Butenolide"/>
</dbReference>
<keyword evidence="3" id="KW-1185">Reference proteome</keyword>
<dbReference type="PANTHER" id="PTHR43233:SF1">
    <property type="entry name" value="FAMILY N-ACETYLTRANSFERASE, PUTATIVE (AFU_ORTHOLOGUE AFUA_6G03350)-RELATED"/>
    <property type="match status" value="1"/>
</dbReference>
<dbReference type="EMBL" id="KZ678132">
    <property type="protein sequence ID" value="PSN70145.1"/>
    <property type="molecule type" value="Genomic_DNA"/>
</dbReference>
<sequence>MDDSRYAILEGTPSPERYYNLRKLANLTPPPLEAVPDALANSFASWVVFERKDMSDDTSPDLHQEPIGMARLVGDGALFLLVVDVAVHPDHQGRGIGKRLMETVISCIDERAPLAYVSLVADPPGQKLYPKFGFESVTKRGLEGMFRCPRIQEGRDNAKP</sequence>
<evidence type="ECO:0000259" key="1">
    <source>
        <dbReference type="PROSITE" id="PS51186"/>
    </source>
</evidence>
<dbReference type="Gene3D" id="3.40.630.30">
    <property type="match status" value="1"/>
</dbReference>
<reference evidence="2 3" key="1">
    <citation type="journal article" date="2018" name="Front. Microbiol.">
        <title>Genome-Wide Analysis of Corynespora cassiicola Leaf Fall Disease Putative Effectors.</title>
        <authorList>
            <person name="Lopez D."/>
            <person name="Ribeiro S."/>
            <person name="Label P."/>
            <person name="Fumanal B."/>
            <person name="Venisse J.S."/>
            <person name="Kohler A."/>
            <person name="de Oliveira R.R."/>
            <person name="Labutti K."/>
            <person name="Lipzen A."/>
            <person name="Lail K."/>
            <person name="Bauer D."/>
            <person name="Ohm R.A."/>
            <person name="Barry K.W."/>
            <person name="Spatafora J."/>
            <person name="Grigoriev I.V."/>
            <person name="Martin F.M."/>
            <person name="Pujade-Renaud V."/>
        </authorList>
    </citation>
    <scope>NUCLEOTIDE SEQUENCE [LARGE SCALE GENOMIC DNA]</scope>
    <source>
        <strain evidence="2 3">Philippines</strain>
    </source>
</reference>
<dbReference type="UniPathway" id="UPA00113">
    <property type="reaction ID" value="UER00529"/>
</dbReference>
<organism evidence="2 3">
    <name type="scientific">Corynespora cassiicola Philippines</name>
    <dbReference type="NCBI Taxonomy" id="1448308"/>
    <lineage>
        <taxon>Eukaryota</taxon>
        <taxon>Fungi</taxon>
        <taxon>Dikarya</taxon>
        <taxon>Ascomycota</taxon>
        <taxon>Pezizomycotina</taxon>
        <taxon>Dothideomycetes</taxon>
        <taxon>Pleosporomycetidae</taxon>
        <taxon>Pleosporales</taxon>
        <taxon>Corynesporascaceae</taxon>
        <taxon>Corynespora</taxon>
    </lineage>
</organism>
<dbReference type="SUPFAM" id="SSF55729">
    <property type="entry name" value="Acyl-CoA N-acyltransferases (Nat)"/>
    <property type="match status" value="1"/>
</dbReference>
<dbReference type="PANTHER" id="PTHR43233">
    <property type="entry name" value="FAMILY N-ACETYLTRANSFERASE, PUTATIVE (AFU_ORTHOLOGUE AFUA_6G03350)-RELATED"/>
    <property type="match status" value="1"/>
</dbReference>
<dbReference type="OrthoDB" id="2744543at2759"/>
<dbReference type="Pfam" id="PF13508">
    <property type="entry name" value="Acetyltransf_7"/>
    <property type="match status" value="1"/>
</dbReference>
<accession>A0A2T2NXJ7</accession>
<dbReference type="InterPro" id="IPR016181">
    <property type="entry name" value="Acyl_CoA_acyltransferase"/>
</dbReference>
<dbReference type="CDD" id="cd04301">
    <property type="entry name" value="NAT_SF"/>
    <property type="match status" value="1"/>
</dbReference>
<dbReference type="GO" id="GO:0006048">
    <property type="term" value="P:UDP-N-acetylglucosamine biosynthetic process"/>
    <property type="evidence" value="ECO:0007669"/>
    <property type="project" value="UniProtKB-UniPathway"/>
</dbReference>
<evidence type="ECO:0000313" key="2">
    <source>
        <dbReference type="EMBL" id="PSN70145.1"/>
    </source>
</evidence>
<evidence type="ECO:0000313" key="3">
    <source>
        <dbReference type="Proteomes" id="UP000240883"/>
    </source>
</evidence>
<feature type="domain" description="N-acetyltransferase" evidence="1">
    <location>
        <begin position="22"/>
        <end position="160"/>
    </location>
</feature>
<dbReference type="InterPro" id="IPR000182">
    <property type="entry name" value="GNAT_dom"/>
</dbReference>
<gene>
    <name evidence="2" type="ORF">BS50DRAFT_632065</name>
</gene>
<keyword evidence="2" id="KW-0808">Transferase</keyword>
<name>A0A2T2NXJ7_CORCC</name>
<protein>
    <submittedName>
        <fullName evidence="2">Acyl-CoA N-acyltransferase</fullName>
    </submittedName>
</protein>
<dbReference type="Proteomes" id="UP000240883">
    <property type="component" value="Unassembled WGS sequence"/>
</dbReference>
<dbReference type="GO" id="GO:0016747">
    <property type="term" value="F:acyltransferase activity, transferring groups other than amino-acyl groups"/>
    <property type="evidence" value="ECO:0007669"/>
    <property type="project" value="InterPro"/>
</dbReference>
<keyword evidence="2" id="KW-0012">Acyltransferase</keyword>
<dbReference type="PROSITE" id="PS51186">
    <property type="entry name" value="GNAT"/>
    <property type="match status" value="1"/>
</dbReference>
<proteinExistence type="predicted"/>
<dbReference type="STRING" id="1448308.A0A2T2NXJ7"/>
<dbReference type="AlphaFoldDB" id="A0A2T2NXJ7"/>